<name>A0AAW8LPW1_AGRTU</name>
<dbReference type="Proteomes" id="UP001265315">
    <property type="component" value="Unassembled WGS sequence"/>
</dbReference>
<dbReference type="AlphaFoldDB" id="A0AAW8LPW1"/>
<protein>
    <submittedName>
        <fullName evidence="1">Uncharacterized protein</fullName>
    </submittedName>
</protein>
<evidence type="ECO:0000313" key="2">
    <source>
        <dbReference type="Proteomes" id="UP001265315"/>
    </source>
</evidence>
<comment type="caution">
    <text evidence="1">The sequence shown here is derived from an EMBL/GenBank/DDBJ whole genome shotgun (WGS) entry which is preliminary data.</text>
</comment>
<gene>
    <name evidence="1" type="ORF">J2W61_001462</name>
</gene>
<dbReference type="EMBL" id="JAVDSW010000001">
    <property type="protein sequence ID" value="MDR6701634.1"/>
    <property type="molecule type" value="Genomic_DNA"/>
</dbReference>
<dbReference type="Gene3D" id="3.40.50.450">
    <property type="match status" value="1"/>
</dbReference>
<sequence>MADKAEKKTCFVVSPIGAAGSTERIHADWLLEGIIKPVFDANYPDFDVVRADKMPAPGMIDSQIIEHLLDADLVIADITTLNPNVFYEIGIRHMAQKPVVHMVLEDAPIPFDIKIFKHIPFSVKTPQGLVFAMEALKDALDAVFHPDFKVDNPVTRTRARAELEVAGTPTEKILLGELDSINSRLQVMEYAVAGMPLGGGPLDSDHYHFVNEMLKQGHDRLHVKARNEDPDVDVQSLLRPIVSRMQYAEIHPLSRNEAFISIPKGGASDKLVLSIKRMIGDQYEVKSIDHDIFG</sequence>
<organism evidence="1 2">
    <name type="scientific">Agrobacterium tumefaciens</name>
    <dbReference type="NCBI Taxonomy" id="358"/>
    <lineage>
        <taxon>Bacteria</taxon>
        <taxon>Pseudomonadati</taxon>
        <taxon>Pseudomonadota</taxon>
        <taxon>Alphaproteobacteria</taxon>
        <taxon>Hyphomicrobiales</taxon>
        <taxon>Rhizobiaceae</taxon>
        <taxon>Rhizobium/Agrobacterium group</taxon>
        <taxon>Agrobacterium</taxon>
        <taxon>Agrobacterium tumefaciens complex</taxon>
    </lineage>
</organism>
<reference evidence="1" key="1">
    <citation type="submission" date="2023-07" db="EMBL/GenBank/DDBJ databases">
        <title>Sorghum-associated microbial communities from plants grown in Nebraska, USA.</title>
        <authorList>
            <person name="Schachtman D."/>
        </authorList>
    </citation>
    <scope>NUCLEOTIDE SEQUENCE</scope>
    <source>
        <strain evidence="1">1457</strain>
    </source>
</reference>
<evidence type="ECO:0000313" key="1">
    <source>
        <dbReference type="EMBL" id="MDR6701634.1"/>
    </source>
</evidence>
<dbReference type="RefSeq" id="WP_209689022.1">
    <property type="nucleotide sequence ID" value="NZ_JAGIPM010000001.1"/>
</dbReference>
<proteinExistence type="predicted"/>
<accession>A0AAW8LPW1</accession>